<dbReference type="Proteomes" id="UP001316189">
    <property type="component" value="Chromosome"/>
</dbReference>
<evidence type="ECO:0000313" key="2">
    <source>
        <dbReference type="EMBL" id="UUI75823.1"/>
    </source>
</evidence>
<dbReference type="RefSeq" id="WP_227568071.1">
    <property type="nucleotide sequence ID" value="NZ_CP101988.1"/>
</dbReference>
<dbReference type="EMBL" id="CP101988">
    <property type="protein sequence ID" value="UUI75823.1"/>
    <property type="molecule type" value="Genomic_DNA"/>
</dbReference>
<dbReference type="SUPFAM" id="SSF46785">
    <property type="entry name" value="Winged helix' DNA-binding domain"/>
    <property type="match status" value="1"/>
</dbReference>
<proteinExistence type="predicted"/>
<gene>
    <name evidence="2" type="ORF">NP064_02595</name>
</gene>
<evidence type="ECO:0000259" key="1">
    <source>
        <dbReference type="Pfam" id="PF09012"/>
    </source>
</evidence>
<name>A0ABY5L174_9CELL</name>
<dbReference type="Gene3D" id="1.10.10.10">
    <property type="entry name" value="Winged helix-like DNA-binding domain superfamily/Winged helix DNA-binding domain"/>
    <property type="match status" value="1"/>
</dbReference>
<evidence type="ECO:0000313" key="3">
    <source>
        <dbReference type="Proteomes" id="UP001316189"/>
    </source>
</evidence>
<sequence>MSVLADVLREARTGATSEGIARRLGIDPGLAEAMVDHWARLGVVHKAHDVLGCSGGCPAAGATRDGEAPRLPIGCAGCPMATLPRA</sequence>
<reference evidence="2 3" key="1">
    <citation type="submission" date="2022-07" db="EMBL/GenBank/DDBJ databases">
        <title>Novel species in genus cellulomonas.</title>
        <authorList>
            <person name="Ye L."/>
        </authorList>
    </citation>
    <scope>NUCLEOTIDE SEQUENCE [LARGE SCALE GENOMIC DNA]</scope>
    <source>
        <strain evidence="3">zg-Y338</strain>
    </source>
</reference>
<dbReference type="InterPro" id="IPR036390">
    <property type="entry name" value="WH_DNA-bd_sf"/>
</dbReference>
<keyword evidence="3" id="KW-1185">Reference proteome</keyword>
<dbReference type="InterPro" id="IPR036388">
    <property type="entry name" value="WH-like_DNA-bd_sf"/>
</dbReference>
<dbReference type="InterPro" id="IPR015102">
    <property type="entry name" value="Tscrpt_reg_HTH_FeoC"/>
</dbReference>
<accession>A0ABY5L174</accession>
<organism evidence="2 3">
    <name type="scientific">Cellulomonas chengniuliangii</name>
    <dbReference type="NCBI Taxonomy" id="2968084"/>
    <lineage>
        <taxon>Bacteria</taxon>
        <taxon>Bacillati</taxon>
        <taxon>Actinomycetota</taxon>
        <taxon>Actinomycetes</taxon>
        <taxon>Micrococcales</taxon>
        <taxon>Cellulomonadaceae</taxon>
        <taxon>Cellulomonas</taxon>
    </lineage>
</organism>
<feature type="domain" description="Transcriptional regulator HTH-type FeoC" evidence="1">
    <location>
        <begin position="14"/>
        <end position="57"/>
    </location>
</feature>
<dbReference type="Pfam" id="PF09012">
    <property type="entry name" value="FeoC"/>
    <property type="match status" value="1"/>
</dbReference>
<protein>
    <submittedName>
        <fullName evidence="2">FeoC-like transcriptional regulator</fullName>
    </submittedName>
</protein>